<dbReference type="SUPFAM" id="SSF53697">
    <property type="entry name" value="SIS domain"/>
    <property type="match status" value="1"/>
</dbReference>
<dbReference type="AlphaFoldDB" id="A0A286U171"/>
<evidence type="ECO:0000313" key="2">
    <source>
        <dbReference type="EMBL" id="GAX61889.1"/>
    </source>
</evidence>
<dbReference type="PANTHER" id="PTHR30390:SF7">
    <property type="entry name" value="PHOSPHOHEPTOSE ISOMERASE"/>
    <property type="match status" value="1"/>
</dbReference>
<sequence length="201" mass="22575">MVSTEYILIQSYYKTLSLLFNSIKVTVKEGNEIEFFHVVENVSYLIRLKADSDRKLMFIGNGASAAIASHMTTDYWKNGGIRSMTFNEGPLLSCISNDFGYKYVFEKPIEMFADNGDILIAISSSGKSENILKSVCAARSRECNVITLSGFKKNNPLNVLGYYNFYVPSQEYEPVETTHLSICHSILNCILRSTPSSDKQV</sequence>
<dbReference type="Gene3D" id="3.40.50.10490">
    <property type="entry name" value="Glucose-6-phosphate isomerase like protein, domain 1"/>
    <property type="match status" value="1"/>
</dbReference>
<dbReference type="InterPro" id="IPR001347">
    <property type="entry name" value="SIS_dom"/>
</dbReference>
<dbReference type="CDD" id="cd05006">
    <property type="entry name" value="SIS_GmhA"/>
    <property type="match status" value="1"/>
</dbReference>
<comment type="caution">
    <text evidence="2">The sequence shown here is derived from an EMBL/GenBank/DDBJ whole genome shotgun (WGS) entry which is preliminary data.</text>
</comment>
<dbReference type="Pfam" id="PF13580">
    <property type="entry name" value="SIS_2"/>
    <property type="match status" value="1"/>
</dbReference>
<dbReference type="GO" id="GO:1901135">
    <property type="term" value="P:carbohydrate derivative metabolic process"/>
    <property type="evidence" value="ECO:0007669"/>
    <property type="project" value="InterPro"/>
</dbReference>
<dbReference type="InterPro" id="IPR050099">
    <property type="entry name" value="SIS_GmhA/DiaA_subfam"/>
</dbReference>
<dbReference type="PANTHER" id="PTHR30390">
    <property type="entry name" value="SEDOHEPTULOSE 7-PHOSPHATE ISOMERASE / DNAA INITIATOR-ASSOCIATING FACTOR FOR REPLICATION INITIATION"/>
    <property type="match status" value="1"/>
</dbReference>
<accession>A0A286U171</accession>
<dbReference type="InterPro" id="IPR046348">
    <property type="entry name" value="SIS_dom_sf"/>
</dbReference>
<dbReference type="GO" id="GO:0016853">
    <property type="term" value="F:isomerase activity"/>
    <property type="evidence" value="ECO:0007669"/>
    <property type="project" value="UniProtKB-KW"/>
</dbReference>
<feature type="domain" description="SIS" evidence="1">
    <location>
        <begin position="45"/>
        <end position="196"/>
    </location>
</feature>
<dbReference type="GO" id="GO:0097367">
    <property type="term" value="F:carbohydrate derivative binding"/>
    <property type="evidence" value="ECO:0007669"/>
    <property type="project" value="InterPro"/>
</dbReference>
<dbReference type="RefSeq" id="WP_096895264.1">
    <property type="nucleotide sequence ID" value="NZ_BAOS01000028.1"/>
</dbReference>
<proteinExistence type="predicted"/>
<dbReference type="InterPro" id="IPR035461">
    <property type="entry name" value="GmhA/DiaA"/>
</dbReference>
<dbReference type="OrthoDB" id="9781311at2"/>
<dbReference type="EMBL" id="BAOS01000028">
    <property type="protein sequence ID" value="GAX61889.1"/>
    <property type="molecule type" value="Genomic_DNA"/>
</dbReference>
<dbReference type="Proteomes" id="UP000218542">
    <property type="component" value="Unassembled WGS sequence"/>
</dbReference>
<protein>
    <submittedName>
        <fullName evidence="2">Sugar isomerase</fullName>
    </submittedName>
</protein>
<evidence type="ECO:0000313" key="3">
    <source>
        <dbReference type="Proteomes" id="UP000218542"/>
    </source>
</evidence>
<dbReference type="PROSITE" id="PS51464">
    <property type="entry name" value="SIS"/>
    <property type="match status" value="1"/>
</dbReference>
<name>A0A286U171_9BACT</name>
<evidence type="ECO:0000259" key="1">
    <source>
        <dbReference type="PROSITE" id="PS51464"/>
    </source>
</evidence>
<keyword evidence="3" id="KW-1185">Reference proteome</keyword>
<gene>
    <name evidence="2" type="ORF">SCALIN_C28_0091</name>
</gene>
<organism evidence="2 3">
    <name type="scientific">Candidatus Scalindua japonica</name>
    <dbReference type="NCBI Taxonomy" id="1284222"/>
    <lineage>
        <taxon>Bacteria</taxon>
        <taxon>Pseudomonadati</taxon>
        <taxon>Planctomycetota</taxon>
        <taxon>Candidatus Brocadiia</taxon>
        <taxon>Candidatus Brocadiales</taxon>
        <taxon>Candidatus Scalinduaceae</taxon>
        <taxon>Candidatus Scalindua</taxon>
    </lineage>
</organism>
<reference evidence="3" key="1">
    <citation type="journal article" date="2017" name="Environ. Microbiol. Rep.">
        <title>Genetic Diversity of Marine Anaerobic Ammonium-Oxidizing Bacteria as Revealed by Genomic and Proteomic Analyses of 'Candidatus Scalindua japonica'.</title>
        <authorList>
            <person name="Oshiki M."/>
            <person name="Mizuto K."/>
            <person name="Kimura Z."/>
            <person name="Kindaichi T."/>
            <person name="Satoh H."/>
            <person name="Okabe S."/>
        </authorList>
    </citation>
    <scope>NUCLEOTIDE SEQUENCE [LARGE SCALE GENOMIC DNA]</scope>
    <source>
        <strain evidence="3">husup-a2</strain>
    </source>
</reference>
<keyword evidence="2" id="KW-0413">Isomerase</keyword>